<dbReference type="RefSeq" id="WP_226746798.1">
    <property type="nucleotide sequence ID" value="NZ_JAJATZ010000001.1"/>
</dbReference>
<evidence type="ECO:0000256" key="3">
    <source>
        <dbReference type="ARBA" id="ARBA00023315"/>
    </source>
</evidence>
<dbReference type="HAMAP" id="MF_00688">
    <property type="entry name" value="Leu_Phe_trans"/>
    <property type="match status" value="1"/>
</dbReference>
<evidence type="ECO:0000313" key="5">
    <source>
        <dbReference type="EMBL" id="MCB5197671.1"/>
    </source>
</evidence>
<dbReference type="PANTHER" id="PTHR30098:SF2">
    <property type="entry name" value="LEUCYL_PHENYLALANYL-TRNA--PROTEIN TRANSFERASE"/>
    <property type="match status" value="1"/>
</dbReference>
<accession>A0ABS8BQ39</accession>
<dbReference type="PANTHER" id="PTHR30098">
    <property type="entry name" value="LEUCYL/PHENYLALANYL-TRNA--PROTEIN TRANSFERASE"/>
    <property type="match status" value="1"/>
</dbReference>
<comment type="catalytic activity">
    <reaction evidence="4">
        <text>N-terminal L-lysyl-[protein] + L-leucyl-tRNA(Leu) = N-terminal L-leucyl-L-lysyl-[protein] + tRNA(Leu) + H(+)</text>
        <dbReference type="Rhea" id="RHEA:12340"/>
        <dbReference type="Rhea" id="RHEA-COMP:9613"/>
        <dbReference type="Rhea" id="RHEA-COMP:9622"/>
        <dbReference type="Rhea" id="RHEA-COMP:12670"/>
        <dbReference type="Rhea" id="RHEA-COMP:12671"/>
        <dbReference type="ChEBI" id="CHEBI:15378"/>
        <dbReference type="ChEBI" id="CHEBI:65249"/>
        <dbReference type="ChEBI" id="CHEBI:78442"/>
        <dbReference type="ChEBI" id="CHEBI:78494"/>
        <dbReference type="ChEBI" id="CHEBI:133043"/>
        <dbReference type="EC" id="2.3.2.6"/>
    </reaction>
</comment>
<comment type="subcellular location">
    <subcellularLocation>
        <location evidence="4">Cytoplasm</location>
    </subcellularLocation>
</comment>
<keyword evidence="6" id="KW-1185">Reference proteome</keyword>
<protein>
    <recommendedName>
        <fullName evidence="4">Leucyl/phenylalanyl-tRNA--protein transferase</fullName>
        <ecNumber evidence="4">2.3.2.6</ecNumber>
    </recommendedName>
    <alternativeName>
        <fullName evidence="4">L/F-transferase</fullName>
    </alternativeName>
    <alternativeName>
        <fullName evidence="4">Leucyltransferase</fullName>
    </alternativeName>
    <alternativeName>
        <fullName evidence="4">Phenyalanyltransferase</fullName>
    </alternativeName>
</protein>
<keyword evidence="1 4" id="KW-0963">Cytoplasm</keyword>
<comment type="catalytic activity">
    <reaction evidence="4">
        <text>L-phenylalanyl-tRNA(Phe) + an N-terminal L-alpha-aminoacyl-[protein] = an N-terminal L-phenylalanyl-L-alpha-aminoacyl-[protein] + tRNA(Phe)</text>
        <dbReference type="Rhea" id="RHEA:43632"/>
        <dbReference type="Rhea" id="RHEA-COMP:9668"/>
        <dbReference type="Rhea" id="RHEA-COMP:9699"/>
        <dbReference type="Rhea" id="RHEA-COMP:10636"/>
        <dbReference type="Rhea" id="RHEA-COMP:10637"/>
        <dbReference type="ChEBI" id="CHEBI:78442"/>
        <dbReference type="ChEBI" id="CHEBI:78531"/>
        <dbReference type="ChEBI" id="CHEBI:78597"/>
        <dbReference type="ChEBI" id="CHEBI:83561"/>
        <dbReference type="EC" id="2.3.2.6"/>
    </reaction>
</comment>
<organism evidence="5 6">
    <name type="scientific">Loktanella gaetbuli</name>
    <dbReference type="NCBI Taxonomy" id="2881335"/>
    <lineage>
        <taxon>Bacteria</taxon>
        <taxon>Pseudomonadati</taxon>
        <taxon>Pseudomonadota</taxon>
        <taxon>Alphaproteobacteria</taxon>
        <taxon>Rhodobacterales</taxon>
        <taxon>Roseobacteraceae</taxon>
        <taxon>Loktanella</taxon>
    </lineage>
</organism>
<dbReference type="InterPro" id="IPR004616">
    <property type="entry name" value="Leu/Phe-tRNA_Trfase"/>
</dbReference>
<comment type="catalytic activity">
    <reaction evidence="4">
        <text>N-terminal L-arginyl-[protein] + L-leucyl-tRNA(Leu) = N-terminal L-leucyl-L-arginyl-[protein] + tRNA(Leu) + H(+)</text>
        <dbReference type="Rhea" id="RHEA:50416"/>
        <dbReference type="Rhea" id="RHEA-COMP:9613"/>
        <dbReference type="Rhea" id="RHEA-COMP:9622"/>
        <dbReference type="Rhea" id="RHEA-COMP:12672"/>
        <dbReference type="Rhea" id="RHEA-COMP:12673"/>
        <dbReference type="ChEBI" id="CHEBI:15378"/>
        <dbReference type="ChEBI" id="CHEBI:64719"/>
        <dbReference type="ChEBI" id="CHEBI:78442"/>
        <dbReference type="ChEBI" id="CHEBI:78494"/>
        <dbReference type="ChEBI" id="CHEBI:133044"/>
        <dbReference type="EC" id="2.3.2.6"/>
    </reaction>
</comment>
<proteinExistence type="inferred from homology"/>
<comment type="similarity">
    <text evidence="4">Belongs to the L/F-transferase family.</text>
</comment>
<dbReference type="InterPro" id="IPR042203">
    <property type="entry name" value="Leu/Phe-tRNA_Trfase_C"/>
</dbReference>
<dbReference type="GO" id="GO:0008914">
    <property type="term" value="F:leucyl-tRNA--protein transferase activity"/>
    <property type="evidence" value="ECO:0007669"/>
    <property type="project" value="UniProtKB-EC"/>
</dbReference>
<dbReference type="NCBIfam" id="TIGR00667">
    <property type="entry name" value="aat"/>
    <property type="match status" value="1"/>
</dbReference>
<name>A0ABS8BQ39_9RHOB</name>
<evidence type="ECO:0000256" key="4">
    <source>
        <dbReference type="HAMAP-Rule" id="MF_00688"/>
    </source>
</evidence>
<comment type="caution">
    <text evidence="5">The sequence shown here is derived from an EMBL/GenBank/DDBJ whole genome shotgun (WGS) entry which is preliminary data.</text>
</comment>
<evidence type="ECO:0000256" key="2">
    <source>
        <dbReference type="ARBA" id="ARBA00022679"/>
    </source>
</evidence>
<evidence type="ECO:0000256" key="1">
    <source>
        <dbReference type="ARBA" id="ARBA00022490"/>
    </source>
</evidence>
<dbReference type="Proteomes" id="UP001138961">
    <property type="component" value="Unassembled WGS sequence"/>
</dbReference>
<keyword evidence="3 4" id="KW-0012">Acyltransferase</keyword>
<dbReference type="InterPro" id="IPR042221">
    <property type="entry name" value="Leu/Phe-tRNA_Trfase_N"/>
</dbReference>
<dbReference type="EMBL" id="JAJATZ010000001">
    <property type="protein sequence ID" value="MCB5197671.1"/>
    <property type="molecule type" value="Genomic_DNA"/>
</dbReference>
<dbReference type="Gene3D" id="3.30.70.3550">
    <property type="entry name" value="Leucyl/phenylalanyl-tRNA-protein transferase, N-terminal domain"/>
    <property type="match status" value="1"/>
</dbReference>
<evidence type="ECO:0000313" key="6">
    <source>
        <dbReference type="Proteomes" id="UP001138961"/>
    </source>
</evidence>
<dbReference type="Gene3D" id="3.40.630.70">
    <property type="entry name" value="Leucyl/phenylalanyl-tRNA-protein transferase, C-terminal domain"/>
    <property type="match status" value="1"/>
</dbReference>
<comment type="function">
    <text evidence="4">Functions in the N-end rule pathway of protein degradation where it conjugates Leu, Phe and, less efficiently, Met from aminoacyl-tRNAs to the N-termini of proteins containing an N-terminal arginine or lysine.</text>
</comment>
<gene>
    <name evidence="4 5" type="primary">aat</name>
    <name evidence="5" type="ORF">LGQ03_00305</name>
</gene>
<dbReference type="InterPro" id="IPR016181">
    <property type="entry name" value="Acyl_CoA_acyltransferase"/>
</dbReference>
<dbReference type="EC" id="2.3.2.6" evidence="4"/>
<sequence length="213" mass="23761">MTEQLTPDLLLHAYRAGVFPMAEDRDATDVFWVQPRKRGVLPLDEFHASRSLRKTLRRGQFQVTADAAFVDVVRGCADRAETWINTPIFEVYRQLHLQGHAHSIEVWQDRELVGGVYGVTIGGAFFGESMFSTRTDASKVALLCAVDRLRSRGFILFDTQFVTDHLATLGAIEIPRQAYEERLAAALKIVADFGAPGPIPLDQAAVQRMTQTS</sequence>
<dbReference type="SUPFAM" id="SSF55729">
    <property type="entry name" value="Acyl-CoA N-acyltransferases (Nat)"/>
    <property type="match status" value="1"/>
</dbReference>
<keyword evidence="2 4" id="KW-0808">Transferase</keyword>
<dbReference type="Pfam" id="PF03588">
    <property type="entry name" value="Leu_Phe_trans"/>
    <property type="match status" value="1"/>
</dbReference>
<reference evidence="5" key="1">
    <citation type="submission" date="2021-10" db="EMBL/GenBank/DDBJ databases">
        <title>Loktanella gaetbuli sp. nov., isolated from a tidal flat.</title>
        <authorList>
            <person name="Park S."/>
            <person name="Yoon J.-H."/>
        </authorList>
    </citation>
    <scope>NUCLEOTIDE SEQUENCE</scope>
    <source>
        <strain evidence="5">TSTF-M6</strain>
    </source>
</reference>